<evidence type="ECO:0000256" key="3">
    <source>
        <dbReference type="ARBA" id="ARBA00017903"/>
    </source>
</evidence>
<evidence type="ECO:0000313" key="15">
    <source>
        <dbReference type="Proteomes" id="UP000032300"/>
    </source>
</evidence>
<dbReference type="InterPro" id="IPR051678">
    <property type="entry name" value="AGP_Transferase"/>
</dbReference>
<evidence type="ECO:0000259" key="13">
    <source>
        <dbReference type="Pfam" id="PF01636"/>
    </source>
</evidence>
<keyword evidence="4 10" id="KW-0808">Transferase</keyword>
<feature type="domain" description="Aminoglycoside phosphotransferase" evidence="13">
    <location>
        <begin position="38"/>
        <end position="258"/>
    </location>
</feature>
<keyword evidence="5 10" id="KW-0547">Nucleotide-binding</keyword>
<dbReference type="Proteomes" id="UP000032300">
    <property type="component" value="Chromosome"/>
</dbReference>
<evidence type="ECO:0000256" key="9">
    <source>
        <dbReference type="ARBA" id="ARBA00048925"/>
    </source>
</evidence>
<dbReference type="PANTHER" id="PTHR21310">
    <property type="entry name" value="AMINOGLYCOSIDE PHOSPHOTRANSFERASE-RELATED-RELATED"/>
    <property type="match status" value="1"/>
</dbReference>
<dbReference type="InterPro" id="IPR002575">
    <property type="entry name" value="Aminoglycoside_PTrfase"/>
</dbReference>
<feature type="binding site" evidence="12">
    <location>
        <position position="213"/>
    </location>
    <ligand>
        <name>Mg(2+)</name>
        <dbReference type="ChEBI" id="CHEBI:18420"/>
    </ligand>
</feature>
<keyword evidence="7 10" id="KW-0067">ATP-binding</keyword>
<dbReference type="Pfam" id="PF01636">
    <property type="entry name" value="APH"/>
    <property type="match status" value="1"/>
</dbReference>
<evidence type="ECO:0000256" key="6">
    <source>
        <dbReference type="ARBA" id="ARBA00022777"/>
    </source>
</evidence>
<gene>
    <name evidence="14" type="ORF">TS85_16750</name>
</gene>
<dbReference type="AlphaFoldDB" id="A0A7U4LG11"/>
<dbReference type="NCBIfam" id="NF033059">
    <property type="entry name" value="APH_3p_I"/>
    <property type="match status" value="1"/>
</dbReference>
<reference evidence="14 15" key="1">
    <citation type="journal article" date="2015" name="Int. J. Syst. Evol. Microbiol.">
        <title>Sphingomonas hengshuiensis sp. nov., isolated from lake wetland.</title>
        <authorList>
            <person name="Wei S."/>
            <person name="Wang T."/>
            <person name="Liu H."/>
            <person name="Zhang C."/>
            <person name="Guo J."/>
            <person name="Wang Q."/>
            <person name="Liang K."/>
            <person name="Zhang Z."/>
        </authorList>
    </citation>
    <scope>NUCLEOTIDE SEQUENCE [LARGE SCALE GENOMIC DNA]</scope>
    <source>
        <strain evidence="14 15">WHSC-8</strain>
    </source>
</reference>
<evidence type="ECO:0000256" key="7">
    <source>
        <dbReference type="ARBA" id="ARBA00022840"/>
    </source>
</evidence>
<keyword evidence="8 10" id="KW-0046">Antibiotic resistance</keyword>
<dbReference type="KEGG" id="sphi:TS85_16750"/>
<organism evidence="14 15">
    <name type="scientific">Sphingomonas hengshuiensis</name>
    <dbReference type="NCBI Taxonomy" id="1609977"/>
    <lineage>
        <taxon>Bacteria</taxon>
        <taxon>Pseudomonadati</taxon>
        <taxon>Pseudomonadota</taxon>
        <taxon>Alphaproteobacteria</taxon>
        <taxon>Sphingomonadales</taxon>
        <taxon>Sphingomonadaceae</taxon>
        <taxon>Sphingomonas</taxon>
    </lineage>
</organism>
<dbReference type="CDD" id="cd05150">
    <property type="entry name" value="APH"/>
    <property type="match status" value="1"/>
</dbReference>
<dbReference type="SUPFAM" id="SSF56112">
    <property type="entry name" value="Protein kinase-like (PK-like)"/>
    <property type="match status" value="1"/>
</dbReference>
<name>A0A7U4LG11_9SPHN</name>
<dbReference type="InterPro" id="IPR011009">
    <property type="entry name" value="Kinase-like_dom_sf"/>
</dbReference>
<sequence>MEAREAPASPQPMPPALSALVEGCRWHRDLVGEAGAGVYRLSAPDGADLYLKHGHGEVAEAVTDEMVRLRWARGRLPVPGVRHFTATEDAAWLLTDAMPGITAYQALEADPDGAPALVDALAAILRTLHAIPTEACPFDAGHRVRLGQARVRIDAGLVETDEFDDARAGWTATQLWDAMHALLPLAPDAVVTHGDFSLDNILVQDGRVTGLIDLGRMGVADRWQDLAILCNCLDEFEGALADRLLASYGIADDPAKHDFHLMLDECF</sequence>
<evidence type="ECO:0000256" key="5">
    <source>
        <dbReference type="ARBA" id="ARBA00022741"/>
    </source>
</evidence>
<dbReference type="PANTHER" id="PTHR21310:SF41">
    <property type="entry name" value="3'-PHOSPHOTRANSFERASE, PUTATIVE-RELATED"/>
    <property type="match status" value="1"/>
</dbReference>
<keyword evidence="12" id="KW-0479">Metal-binding</keyword>
<evidence type="ECO:0000256" key="4">
    <source>
        <dbReference type="ARBA" id="ARBA00022679"/>
    </source>
</evidence>
<dbReference type="GO" id="GO:0046677">
    <property type="term" value="P:response to antibiotic"/>
    <property type="evidence" value="ECO:0007669"/>
    <property type="project" value="UniProtKB-KW"/>
</dbReference>
<protein>
    <recommendedName>
        <fullName evidence="3">Aminoglycoside 3'-phosphotransferase</fullName>
        <ecNumber evidence="2">2.7.1.95</ecNumber>
    </recommendedName>
</protein>
<accession>A0A7U4LG11</accession>
<reference evidence="14 15" key="2">
    <citation type="submission" date="2015-02" db="EMBL/GenBank/DDBJ databases">
        <title>The complete genome of Sphingomonas hengshuiensis sp. WHSC-8 isolated from soil of Hengshui Lake.</title>
        <authorList>
            <person name="Wei S."/>
            <person name="Guo J."/>
            <person name="Su C."/>
            <person name="Wu R."/>
            <person name="Zhang Z."/>
            <person name="Liang K."/>
            <person name="Li H."/>
            <person name="Wang T."/>
            <person name="Liu H."/>
            <person name="Zhang C."/>
            <person name="Li Z."/>
            <person name="Wang Q."/>
            <person name="Meng J."/>
        </authorList>
    </citation>
    <scope>NUCLEOTIDE SEQUENCE [LARGE SCALE GENOMIC DNA]</scope>
    <source>
        <strain evidence="14 15">WHSC-8</strain>
    </source>
</reference>
<evidence type="ECO:0000256" key="12">
    <source>
        <dbReference type="PIRSR" id="PIRSR000706-2"/>
    </source>
</evidence>
<dbReference type="GO" id="GO:0005524">
    <property type="term" value="F:ATP binding"/>
    <property type="evidence" value="ECO:0007669"/>
    <property type="project" value="UniProtKB-KW"/>
</dbReference>
<evidence type="ECO:0000256" key="2">
    <source>
        <dbReference type="ARBA" id="ARBA00012193"/>
    </source>
</evidence>
<feature type="binding site" evidence="12">
    <location>
        <position position="200"/>
    </location>
    <ligand>
        <name>Mg(2+)</name>
        <dbReference type="ChEBI" id="CHEBI:18420"/>
    </ligand>
</feature>
<dbReference type="GO" id="GO:0046872">
    <property type="term" value="F:metal ion binding"/>
    <property type="evidence" value="ECO:0007669"/>
    <property type="project" value="UniProtKB-KW"/>
</dbReference>
<dbReference type="GO" id="GO:0008910">
    <property type="term" value="F:kanamycin kinase activity"/>
    <property type="evidence" value="ECO:0007669"/>
    <property type="project" value="UniProtKB-EC"/>
</dbReference>
<evidence type="ECO:0000256" key="11">
    <source>
        <dbReference type="PIRSR" id="PIRSR000706-1"/>
    </source>
</evidence>
<dbReference type="Gene3D" id="3.90.1200.10">
    <property type="match status" value="1"/>
</dbReference>
<dbReference type="PIRSF" id="PIRSF000706">
    <property type="entry name" value="Kanamycin_kin"/>
    <property type="match status" value="1"/>
</dbReference>
<dbReference type="InterPro" id="IPR024165">
    <property type="entry name" value="Kan/Strep_kinase"/>
</dbReference>
<evidence type="ECO:0000256" key="10">
    <source>
        <dbReference type="PIRNR" id="PIRNR000706"/>
    </source>
</evidence>
<feature type="active site" description="Proton acceptor" evidence="11">
    <location>
        <position position="195"/>
    </location>
</feature>
<dbReference type="NCBIfam" id="NF033068">
    <property type="entry name" value="APH_3p"/>
    <property type="match status" value="1"/>
</dbReference>
<dbReference type="EC" id="2.7.1.95" evidence="2"/>
<evidence type="ECO:0000256" key="1">
    <source>
        <dbReference type="ARBA" id="ARBA00006219"/>
    </source>
</evidence>
<keyword evidence="6 10" id="KW-0418">Kinase</keyword>
<comment type="similarity">
    <text evidence="1 10">Belongs to the aminoglycoside phosphotransferase family.</text>
</comment>
<proteinExistence type="inferred from homology"/>
<evidence type="ECO:0000313" key="14">
    <source>
        <dbReference type="EMBL" id="AJP73089.1"/>
    </source>
</evidence>
<dbReference type="Gene3D" id="3.30.200.20">
    <property type="entry name" value="Phosphorylase Kinase, domain 1"/>
    <property type="match status" value="1"/>
</dbReference>
<evidence type="ECO:0000256" key="8">
    <source>
        <dbReference type="ARBA" id="ARBA00023251"/>
    </source>
</evidence>
<keyword evidence="12" id="KW-0460">Magnesium</keyword>
<comment type="catalytic activity">
    <reaction evidence="9">
        <text>kanamycin A + ATP = kanamycin 3'-phosphate + ADP + H(+)</text>
        <dbReference type="Rhea" id="RHEA:24256"/>
        <dbReference type="ChEBI" id="CHEBI:15378"/>
        <dbReference type="ChEBI" id="CHEBI:30616"/>
        <dbReference type="ChEBI" id="CHEBI:57909"/>
        <dbReference type="ChEBI" id="CHEBI:58214"/>
        <dbReference type="ChEBI" id="CHEBI:456216"/>
        <dbReference type="EC" id="2.7.1.95"/>
    </reaction>
</comment>
<keyword evidence="15" id="KW-1185">Reference proteome</keyword>
<dbReference type="EMBL" id="CP010836">
    <property type="protein sequence ID" value="AJP73089.1"/>
    <property type="molecule type" value="Genomic_DNA"/>
</dbReference>